<dbReference type="Pfam" id="PF01863">
    <property type="entry name" value="YgjP-like"/>
    <property type="match status" value="1"/>
</dbReference>
<reference evidence="2 3" key="1">
    <citation type="journal article" date="2002" name="Nucleic Acids Res.">
        <title>The complete genomic sequence of Mycoplasma penetrans, an intracellular bacterial pathogen in humans.</title>
        <authorList>
            <person name="Sasaki Y."/>
            <person name="Ishikawa J."/>
            <person name="Yamashita A."/>
            <person name="Oshima K."/>
            <person name="Kenri T."/>
            <person name="Furuya K."/>
            <person name="Yoshino C."/>
            <person name="Horino A."/>
            <person name="Shiba T."/>
            <person name="Sasaki T."/>
            <person name="Hattori M."/>
        </authorList>
    </citation>
    <scope>NUCLEOTIDE SEQUENCE [LARGE SCALE GENOMIC DNA]</scope>
    <source>
        <strain evidence="2 3">HF-2</strain>
    </source>
</reference>
<dbReference type="Gene3D" id="3.30.2010.10">
    <property type="entry name" value="Metalloproteases ('zincins'), catalytic domain"/>
    <property type="match status" value="1"/>
</dbReference>
<dbReference type="PANTHER" id="PTHR30399:SF1">
    <property type="entry name" value="UTP PYROPHOSPHATASE"/>
    <property type="match status" value="1"/>
</dbReference>
<evidence type="ECO:0000259" key="1">
    <source>
        <dbReference type="Pfam" id="PF01863"/>
    </source>
</evidence>
<protein>
    <recommendedName>
        <fullName evidence="1">YgjP-like metallopeptidase domain-containing protein</fullName>
    </recommendedName>
</protein>
<organism evidence="2 3">
    <name type="scientific">Malacoplasma penetrans (strain HF-2)</name>
    <name type="common">Mycoplasma penetrans</name>
    <dbReference type="NCBI Taxonomy" id="272633"/>
    <lineage>
        <taxon>Bacteria</taxon>
        <taxon>Bacillati</taxon>
        <taxon>Mycoplasmatota</taxon>
        <taxon>Mycoplasmoidales</taxon>
        <taxon>Mycoplasmoidaceae</taxon>
        <taxon>Malacoplasma</taxon>
    </lineage>
</organism>
<name>Q8EUN3_MALP2</name>
<accession>Q8EUN3</accession>
<dbReference type="InParanoid" id="Q8EUN3"/>
<evidence type="ECO:0000313" key="2">
    <source>
        <dbReference type="EMBL" id="BAC44679.1"/>
    </source>
</evidence>
<dbReference type="CDD" id="cd07344">
    <property type="entry name" value="M48_yhfN_like"/>
    <property type="match status" value="1"/>
</dbReference>
<dbReference type="InterPro" id="IPR053136">
    <property type="entry name" value="UTP_pyrophosphatase-like"/>
</dbReference>
<sequence>MSYLILYMQKKFRCSVSVNDKVINYIWVLSSRKINTMSANVNSNYEIVVRTPIHVPKSSVDDFVIKSYPSMVKRLILKDNNVYFNLRNNFIRILGHKYDLIVQLGNSKSTYKILENNIVLNLKNIEDKEVVIKRLLTKKTKEIIVEAARHKANILNLQVNKFDVRDMKRAWAYTKHNKKEIYFSYKLVVFQFPIIDYVICHELAHLIFPNHSKDFWILVSKLCPNYKEYKKVLKSFF</sequence>
<dbReference type="STRING" id="272633.gene:10732010"/>
<dbReference type="EMBL" id="BA000026">
    <property type="protein sequence ID" value="BAC44679.1"/>
    <property type="molecule type" value="Genomic_DNA"/>
</dbReference>
<evidence type="ECO:0000313" key="3">
    <source>
        <dbReference type="Proteomes" id="UP000002522"/>
    </source>
</evidence>
<dbReference type="PANTHER" id="PTHR30399">
    <property type="entry name" value="UNCHARACTERIZED PROTEIN YGJP"/>
    <property type="match status" value="1"/>
</dbReference>
<dbReference type="AlphaFoldDB" id="Q8EUN3"/>
<keyword evidence="3" id="KW-1185">Reference proteome</keyword>
<dbReference type="KEGG" id="mpe:MYPE8880"/>
<dbReference type="Proteomes" id="UP000002522">
    <property type="component" value="Chromosome"/>
</dbReference>
<dbReference type="InterPro" id="IPR002725">
    <property type="entry name" value="YgjP-like_metallopeptidase"/>
</dbReference>
<feature type="domain" description="YgjP-like metallopeptidase" evidence="1">
    <location>
        <begin position="36"/>
        <end position="235"/>
    </location>
</feature>
<gene>
    <name evidence="2" type="ordered locus">MYPE8880</name>
</gene>
<dbReference type="HOGENOM" id="CLU_065947_2_2_14"/>
<proteinExistence type="predicted"/>
<dbReference type="eggNOG" id="COG1451">
    <property type="taxonomic scope" value="Bacteria"/>
</dbReference>